<evidence type="ECO:0000256" key="5">
    <source>
        <dbReference type="ARBA" id="ARBA00022598"/>
    </source>
</evidence>
<evidence type="ECO:0000256" key="8">
    <source>
        <dbReference type="ARBA" id="ARBA00022840"/>
    </source>
</evidence>
<dbReference type="AlphaFoldDB" id="A0A4T0FXJ9"/>
<keyword evidence="7" id="KW-0547">Nucleotide-binding</keyword>
<keyword evidence="6" id="KW-0566">Pantothenate biosynthesis</keyword>
<dbReference type="GO" id="GO:0005524">
    <property type="term" value="F:ATP binding"/>
    <property type="evidence" value="ECO:0007669"/>
    <property type="project" value="UniProtKB-KW"/>
</dbReference>
<dbReference type="NCBIfam" id="TIGR00018">
    <property type="entry name" value="panC"/>
    <property type="match status" value="1"/>
</dbReference>
<dbReference type="EC" id="6.3.2.1" evidence="3"/>
<dbReference type="Gene3D" id="3.30.1300.10">
    <property type="entry name" value="Pantoate-beta-alanine ligase, C-terminal domain"/>
    <property type="match status" value="1"/>
</dbReference>
<proteinExistence type="inferred from homology"/>
<evidence type="ECO:0000256" key="4">
    <source>
        <dbReference type="ARBA" id="ARBA00015647"/>
    </source>
</evidence>
<dbReference type="InterPro" id="IPR014729">
    <property type="entry name" value="Rossmann-like_a/b/a_fold"/>
</dbReference>
<dbReference type="UniPathway" id="UPA00028">
    <property type="reaction ID" value="UER00005"/>
</dbReference>
<gene>
    <name evidence="12" type="ORF">E3P99_00581</name>
</gene>
<sequence length="305" mass="34246">MSSNLRLLRTTQELRQWRVQHLLNSKSVGFVPTMGALHQGHLKLVEQSLKHSDSTIVSIFVNPAQFAPHEDLDTYPRTLDQDIKQLQRISNDITLFTPQVSQMYPSGIEQDTSRQVGAFVHLPGLGNKMEGLSRPHFFAGVATVVTKLFNIVQPDHAYFGQKDIQQALILRRMCKDLLVQYPTTDNLRIVPTARDPDTNLALSSRNAYLSEQQRSELAPLLYKALQSGRQAYEDGKRSREEILHATSSYTTQAQEKGARIDYMQLNDAFTFDVVDEVGAEGAVLSAAMYVGSTRLIDNVLLGMRV</sequence>
<dbReference type="HAMAP" id="MF_00158">
    <property type="entry name" value="PanC"/>
    <property type="match status" value="1"/>
</dbReference>
<dbReference type="Gene3D" id="3.40.50.620">
    <property type="entry name" value="HUPs"/>
    <property type="match status" value="1"/>
</dbReference>
<name>A0A4T0FXJ9_9BASI</name>
<accession>A0A4T0FXJ9</accession>
<keyword evidence="8" id="KW-0067">ATP-binding</keyword>
<evidence type="ECO:0000313" key="12">
    <source>
        <dbReference type="EMBL" id="TIA92514.1"/>
    </source>
</evidence>
<evidence type="ECO:0000256" key="2">
    <source>
        <dbReference type="ARBA" id="ARBA00009256"/>
    </source>
</evidence>
<dbReference type="CDD" id="cd00560">
    <property type="entry name" value="PanC"/>
    <property type="match status" value="1"/>
</dbReference>
<evidence type="ECO:0000313" key="13">
    <source>
        <dbReference type="Proteomes" id="UP000310189"/>
    </source>
</evidence>
<dbReference type="InterPro" id="IPR003721">
    <property type="entry name" value="Pantoate_ligase"/>
</dbReference>
<evidence type="ECO:0000256" key="9">
    <source>
        <dbReference type="ARBA" id="ARBA00029902"/>
    </source>
</evidence>
<comment type="catalytic activity">
    <reaction evidence="11">
        <text>(R)-pantoate + beta-alanine + ATP = (R)-pantothenate + AMP + diphosphate + H(+)</text>
        <dbReference type="Rhea" id="RHEA:10912"/>
        <dbReference type="ChEBI" id="CHEBI:15378"/>
        <dbReference type="ChEBI" id="CHEBI:15980"/>
        <dbReference type="ChEBI" id="CHEBI:29032"/>
        <dbReference type="ChEBI" id="CHEBI:30616"/>
        <dbReference type="ChEBI" id="CHEBI:33019"/>
        <dbReference type="ChEBI" id="CHEBI:57966"/>
        <dbReference type="ChEBI" id="CHEBI:456215"/>
        <dbReference type="EC" id="6.3.2.1"/>
    </reaction>
</comment>
<dbReference type="InterPro" id="IPR042176">
    <property type="entry name" value="Pantoate_ligase_C"/>
</dbReference>
<dbReference type="EMBL" id="SPNW01000006">
    <property type="protein sequence ID" value="TIA92514.1"/>
    <property type="molecule type" value="Genomic_DNA"/>
</dbReference>
<dbReference type="GO" id="GO:0004592">
    <property type="term" value="F:pantoate-beta-alanine ligase activity"/>
    <property type="evidence" value="ECO:0007669"/>
    <property type="project" value="UniProtKB-EC"/>
</dbReference>
<comment type="similarity">
    <text evidence="2">Belongs to the pantothenate synthetase family.</text>
</comment>
<reference evidence="12 13" key="1">
    <citation type="submission" date="2019-03" db="EMBL/GenBank/DDBJ databases">
        <title>Sequencing 23 genomes of Wallemia ichthyophaga.</title>
        <authorList>
            <person name="Gostincar C."/>
        </authorList>
    </citation>
    <scope>NUCLEOTIDE SEQUENCE [LARGE SCALE GENOMIC DNA]</scope>
    <source>
        <strain evidence="12 13">EXF-5753</strain>
    </source>
</reference>
<dbReference type="InterPro" id="IPR004821">
    <property type="entry name" value="Cyt_trans-like"/>
</dbReference>
<comment type="pathway">
    <text evidence="1">Cofactor biosynthesis; (R)-pantothenate biosynthesis; (R)-pantothenate from (R)-pantoate and beta-alanine: step 1/1.</text>
</comment>
<organism evidence="12 13">
    <name type="scientific">Wallemia hederae</name>
    <dbReference type="NCBI Taxonomy" id="1540922"/>
    <lineage>
        <taxon>Eukaryota</taxon>
        <taxon>Fungi</taxon>
        <taxon>Dikarya</taxon>
        <taxon>Basidiomycota</taxon>
        <taxon>Wallemiomycotina</taxon>
        <taxon>Wallemiomycetes</taxon>
        <taxon>Wallemiales</taxon>
        <taxon>Wallemiaceae</taxon>
        <taxon>Wallemia</taxon>
    </lineage>
</organism>
<dbReference type="Pfam" id="PF02569">
    <property type="entry name" value="Pantoate_ligase"/>
    <property type="match status" value="1"/>
</dbReference>
<comment type="caution">
    <text evidence="12">The sequence shown here is derived from an EMBL/GenBank/DDBJ whole genome shotgun (WGS) entry which is preliminary data.</text>
</comment>
<dbReference type="OrthoDB" id="2020436at2759"/>
<dbReference type="FunFam" id="3.40.50.620:FF:000013">
    <property type="entry name" value="Pantothenate synthetase"/>
    <property type="match status" value="1"/>
</dbReference>
<evidence type="ECO:0000256" key="1">
    <source>
        <dbReference type="ARBA" id="ARBA00004990"/>
    </source>
</evidence>
<evidence type="ECO:0000256" key="10">
    <source>
        <dbReference type="ARBA" id="ARBA00032806"/>
    </source>
</evidence>
<dbReference type="Proteomes" id="UP000310189">
    <property type="component" value="Unassembled WGS sequence"/>
</dbReference>
<dbReference type="GO" id="GO:0015940">
    <property type="term" value="P:pantothenate biosynthetic process"/>
    <property type="evidence" value="ECO:0007669"/>
    <property type="project" value="UniProtKB-UniPathway"/>
</dbReference>
<keyword evidence="5" id="KW-0436">Ligase</keyword>
<evidence type="ECO:0000256" key="6">
    <source>
        <dbReference type="ARBA" id="ARBA00022655"/>
    </source>
</evidence>
<evidence type="ECO:0000256" key="7">
    <source>
        <dbReference type="ARBA" id="ARBA00022741"/>
    </source>
</evidence>
<protein>
    <recommendedName>
        <fullName evidence="4">Pantoate--beta-alanine ligase</fullName>
        <ecNumber evidence="3">6.3.2.1</ecNumber>
    </recommendedName>
    <alternativeName>
        <fullName evidence="10">Pantoate-activating enzyme</fullName>
    </alternativeName>
    <alternativeName>
        <fullName evidence="9">Pantothenate synthetase</fullName>
    </alternativeName>
</protein>
<evidence type="ECO:0000256" key="3">
    <source>
        <dbReference type="ARBA" id="ARBA00012219"/>
    </source>
</evidence>
<dbReference type="NCBIfam" id="TIGR00125">
    <property type="entry name" value="cyt_tran_rel"/>
    <property type="match status" value="1"/>
</dbReference>
<keyword evidence="13" id="KW-1185">Reference proteome</keyword>
<evidence type="ECO:0000256" key="11">
    <source>
        <dbReference type="ARBA" id="ARBA00048258"/>
    </source>
</evidence>
<dbReference type="PANTHER" id="PTHR21299">
    <property type="entry name" value="CYTIDYLATE KINASE/PANTOATE-BETA-ALANINE LIGASE"/>
    <property type="match status" value="1"/>
</dbReference>
<dbReference type="SUPFAM" id="SSF52374">
    <property type="entry name" value="Nucleotidylyl transferase"/>
    <property type="match status" value="1"/>
</dbReference>
<dbReference type="PANTHER" id="PTHR21299:SF1">
    <property type="entry name" value="PANTOATE--BETA-ALANINE LIGASE"/>
    <property type="match status" value="1"/>
</dbReference>